<dbReference type="EMBL" id="JANPWB010000003">
    <property type="protein sequence ID" value="KAJ1203680.1"/>
    <property type="molecule type" value="Genomic_DNA"/>
</dbReference>
<organism evidence="2 3">
    <name type="scientific">Pleurodeles waltl</name>
    <name type="common">Iberian ribbed newt</name>
    <dbReference type="NCBI Taxonomy" id="8319"/>
    <lineage>
        <taxon>Eukaryota</taxon>
        <taxon>Metazoa</taxon>
        <taxon>Chordata</taxon>
        <taxon>Craniata</taxon>
        <taxon>Vertebrata</taxon>
        <taxon>Euteleostomi</taxon>
        <taxon>Amphibia</taxon>
        <taxon>Batrachia</taxon>
        <taxon>Caudata</taxon>
        <taxon>Salamandroidea</taxon>
        <taxon>Salamandridae</taxon>
        <taxon>Pleurodelinae</taxon>
        <taxon>Pleurodeles</taxon>
    </lineage>
</organism>
<evidence type="ECO:0000313" key="2">
    <source>
        <dbReference type="EMBL" id="KAJ1203680.1"/>
    </source>
</evidence>
<reference evidence="2" key="1">
    <citation type="journal article" date="2022" name="bioRxiv">
        <title>Sequencing and chromosome-scale assembly of the giantPleurodeles waltlgenome.</title>
        <authorList>
            <person name="Brown T."/>
            <person name="Elewa A."/>
            <person name="Iarovenko S."/>
            <person name="Subramanian E."/>
            <person name="Araus A.J."/>
            <person name="Petzold A."/>
            <person name="Susuki M."/>
            <person name="Suzuki K.-i.T."/>
            <person name="Hayashi T."/>
            <person name="Toyoda A."/>
            <person name="Oliveira C."/>
            <person name="Osipova E."/>
            <person name="Leigh N.D."/>
            <person name="Simon A."/>
            <person name="Yun M.H."/>
        </authorList>
    </citation>
    <scope>NUCLEOTIDE SEQUENCE</scope>
    <source>
        <strain evidence="2">20211129_DDA</strain>
        <tissue evidence="2">Liver</tissue>
    </source>
</reference>
<name>A0AAV7VSN3_PLEWA</name>
<gene>
    <name evidence="2" type="ORF">NDU88_007464</name>
</gene>
<dbReference type="AlphaFoldDB" id="A0AAV7VSN3"/>
<dbReference type="Proteomes" id="UP001066276">
    <property type="component" value="Chromosome 2_1"/>
</dbReference>
<accession>A0AAV7VSN3</accession>
<protein>
    <submittedName>
        <fullName evidence="2">Uncharacterized protein</fullName>
    </submittedName>
</protein>
<evidence type="ECO:0000256" key="1">
    <source>
        <dbReference type="SAM" id="MobiDB-lite"/>
    </source>
</evidence>
<evidence type="ECO:0000313" key="3">
    <source>
        <dbReference type="Proteomes" id="UP001066276"/>
    </source>
</evidence>
<keyword evidence="3" id="KW-1185">Reference proteome</keyword>
<feature type="region of interest" description="Disordered" evidence="1">
    <location>
        <begin position="1"/>
        <end position="20"/>
    </location>
</feature>
<comment type="caution">
    <text evidence="2">The sequence shown here is derived from an EMBL/GenBank/DDBJ whole genome shotgun (WGS) entry which is preliminary data.</text>
</comment>
<proteinExistence type="predicted"/>
<sequence length="222" mass="23862">MRSGKVRNKHPNPQKRKKCCHGNVISHLPSTPEKWIQPLSPTAITAATSPLAADPPNPVTLKSQLSIVHTPSPCPSKFCESSLLDYFKKKPKKEAPANGGENEPVPGWGISSESAGIDVLRYSTTTAVVHHPALSTFSQLASQDEVCHSPPYEGQLATSLSKHKLSPIIMSSDHSFNVEEWETSLVGSPAVLLSQAGCELPRSSTGLQHFLVTQPTGSPMDL</sequence>